<keyword evidence="2" id="KW-0472">Membrane</keyword>
<feature type="compositionally biased region" description="Basic and acidic residues" evidence="1">
    <location>
        <begin position="186"/>
        <end position="210"/>
    </location>
</feature>
<dbReference type="Proteomes" id="UP000215914">
    <property type="component" value="Chromosome 17"/>
</dbReference>
<protein>
    <submittedName>
        <fullName evidence="3">Uncharacterized protein</fullName>
    </submittedName>
</protein>
<dbReference type="EMBL" id="CM007906">
    <property type="protein sequence ID" value="OTF87848.1"/>
    <property type="molecule type" value="Genomic_DNA"/>
</dbReference>
<feature type="transmembrane region" description="Helical" evidence="2">
    <location>
        <begin position="265"/>
        <end position="287"/>
    </location>
</feature>
<feature type="region of interest" description="Disordered" evidence="1">
    <location>
        <begin position="119"/>
        <end position="143"/>
    </location>
</feature>
<keyword evidence="4" id="KW-1185">Reference proteome</keyword>
<dbReference type="InParanoid" id="A0A251RTR6"/>
<keyword evidence="2" id="KW-0812">Transmembrane</keyword>
<feature type="region of interest" description="Disordered" evidence="1">
    <location>
        <begin position="186"/>
        <end position="219"/>
    </location>
</feature>
<reference evidence="4" key="1">
    <citation type="journal article" date="2017" name="Nature">
        <title>The sunflower genome provides insights into oil metabolism, flowering and Asterid evolution.</title>
        <authorList>
            <person name="Badouin H."/>
            <person name="Gouzy J."/>
            <person name="Grassa C.J."/>
            <person name="Murat F."/>
            <person name="Staton S.E."/>
            <person name="Cottret L."/>
            <person name="Lelandais-Briere C."/>
            <person name="Owens G.L."/>
            <person name="Carrere S."/>
            <person name="Mayjonade B."/>
            <person name="Legrand L."/>
            <person name="Gill N."/>
            <person name="Kane N.C."/>
            <person name="Bowers J.E."/>
            <person name="Hubner S."/>
            <person name="Bellec A."/>
            <person name="Berard A."/>
            <person name="Berges H."/>
            <person name="Blanchet N."/>
            <person name="Boniface M.C."/>
            <person name="Brunel D."/>
            <person name="Catrice O."/>
            <person name="Chaidir N."/>
            <person name="Claudel C."/>
            <person name="Donnadieu C."/>
            <person name="Faraut T."/>
            <person name="Fievet G."/>
            <person name="Helmstetter N."/>
            <person name="King M."/>
            <person name="Knapp S.J."/>
            <person name="Lai Z."/>
            <person name="Le Paslier M.C."/>
            <person name="Lippi Y."/>
            <person name="Lorenzon L."/>
            <person name="Mandel J.R."/>
            <person name="Marage G."/>
            <person name="Marchand G."/>
            <person name="Marquand E."/>
            <person name="Bret-Mestries E."/>
            <person name="Morien E."/>
            <person name="Nambeesan S."/>
            <person name="Nguyen T."/>
            <person name="Pegot-Espagnet P."/>
            <person name="Pouilly N."/>
            <person name="Raftis F."/>
            <person name="Sallet E."/>
            <person name="Schiex T."/>
            <person name="Thomas J."/>
            <person name="Vandecasteele C."/>
            <person name="Vares D."/>
            <person name="Vear F."/>
            <person name="Vautrin S."/>
            <person name="Crespi M."/>
            <person name="Mangin B."/>
            <person name="Burke J.M."/>
            <person name="Salse J."/>
            <person name="Munos S."/>
            <person name="Vincourt P."/>
            <person name="Rieseberg L.H."/>
            <person name="Langlade N.B."/>
        </authorList>
    </citation>
    <scope>NUCLEOTIDE SEQUENCE [LARGE SCALE GENOMIC DNA]</scope>
    <source>
        <strain evidence="4">cv. SF193</strain>
    </source>
</reference>
<keyword evidence="2" id="KW-1133">Transmembrane helix</keyword>
<accession>A0A251RTR6</accession>
<name>A0A251RTR6_HELAN</name>
<evidence type="ECO:0000256" key="1">
    <source>
        <dbReference type="SAM" id="MobiDB-lite"/>
    </source>
</evidence>
<evidence type="ECO:0000313" key="3">
    <source>
        <dbReference type="EMBL" id="OTF87848.1"/>
    </source>
</evidence>
<sequence>MIHNLHKFQECGDPRFPKMIGILERMIGLIGPMVEYDLSRQRDPRCEECGGPHWYEECAIAAWLEMGWGNRERTQQIQLGDYDDEWITVQSSYYKAIVIPELADGETIWGYVESKEEKVEIERKGEEEEEVEQPSSEDRMSWENEFRDELDRLPVDEEIEEFDPEGDLAYLEALLEGSPMKDIKQGEEVVAEKEHHSWPVVGETKDSRPRERAKKRKKEDLNRKRIEGWGEMDRKEPFTHDQSSRYMPRIRLILGWTRSRSKRNLLIKFKCGGFVEFVILYICYIFGNL</sequence>
<gene>
    <name evidence="3" type="ORF">HannXRQ_Chr17g0566481</name>
</gene>
<evidence type="ECO:0000313" key="4">
    <source>
        <dbReference type="Proteomes" id="UP000215914"/>
    </source>
</evidence>
<organism evidence="3 4">
    <name type="scientific">Helianthus annuus</name>
    <name type="common">Common sunflower</name>
    <dbReference type="NCBI Taxonomy" id="4232"/>
    <lineage>
        <taxon>Eukaryota</taxon>
        <taxon>Viridiplantae</taxon>
        <taxon>Streptophyta</taxon>
        <taxon>Embryophyta</taxon>
        <taxon>Tracheophyta</taxon>
        <taxon>Spermatophyta</taxon>
        <taxon>Magnoliopsida</taxon>
        <taxon>eudicotyledons</taxon>
        <taxon>Gunneridae</taxon>
        <taxon>Pentapetalae</taxon>
        <taxon>asterids</taxon>
        <taxon>campanulids</taxon>
        <taxon>Asterales</taxon>
        <taxon>Asteraceae</taxon>
        <taxon>Asteroideae</taxon>
        <taxon>Heliantheae alliance</taxon>
        <taxon>Heliantheae</taxon>
        <taxon>Helianthus</taxon>
    </lineage>
</organism>
<evidence type="ECO:0000256" key="2">
    <source>
        <dbReference type="SAM" id="Phobius"/>
    </source>
</evidence>
<proteinExistence type="predicted"/>
<dbReference type="AlphaFoldDB" id="A0A251RTR6"/>